<dbReference type="Proteomes" id="UP001596160">
    <property type="component" value="Unassembled WGS sequence"/>
</dbReference>
<evidence type="ECO:0000313" key="2">
    <source>
        <dbReference type="Proteomes" id="UP001596160"/>
    </source>
</evidence>
<comment type="caution">
    <text evidence="1">The sequence shown here is derived from an EMBL/GenBank/DDBJ whole genome shotgun (WGS) entry which is preliminary data.</text>
</comment>
<gene>
    <name evidence="1" type="ORF">ACFPRH_05405</name>
</gene>
<protein>
    <submittedName>
        <fullName evidence="1">Uncharacterized protein</fullName>
    </submittedName>
</protein>
<keyword evidence="2" id="KW-1185">Reference proteome</keyword>
<sequence length="321" mass="35727">MKTAFPYPILVGDVGLTVEKVWVDNIPLSLNSISDGERVIALHAVKREWDEIRIKISVSVDADELDSGLWSSPVCVASVRNRRTNIRLSFPLRPDGEGRWDGEVELRRGEHVGRCEIDAWIVAEVKGVEGRLIGRAENPWSADFEAKQPTRQRSVKMVWKNFPEHSFLHDFRDDPWVLHAEADEPVLYLNSAVEGFRALLDNASGAEQKLAREILASQIASEAWTAMFNTALYASATDGDRPEWPGGWQEEVLRRMLPDFFPTSSPDEALAELVGRRANGEGGADLHARLMHAATVSSKKQRTVANSVRALARLAEPKGDA</sequence>
<evidence type="ECO:0000313" key="1">
    <source>
        <dbReference type="EMBL" id="MFC5151162.1"/>
    </source>
</evidence>
<proteinExistence type="predicted"/>
<dbReference type="RefSeq" id="WP_344473887.1">
    <property type="nucleotide sequence ID" value="NZ_BAAASB010000003.1"/>
</dbReference>
<accession>A0ABW0ACH1</accession>
<name>A0ABW0ACH1_9ACTN</name>
<dbReference type="EMBL" id="JBHSKP010000002">
    <property type="protein sequence ID" value="MFC5151162.1"/>
    <property type="molecule type" value="Genomic_DNA"/>
</dbReference>
<reference evidence="2" key="1">
    <citation type="journal article" date="2019" name="Int. J. Syst. Evol. Microbiol.">
        <title>The Global Catalogue of Microorganisms (GCM) 10K type strain sequencing project: providing services to taxonomists for standard genome sequencing and annotation.</title>
        <authorList>
            <consortium name="The Broad Institute Genomics Platform"/>
            <consortium name="The Broad Institute Genome Sequencing Center for Infectious Disease"/>
            <person name="Wu L."/>
            <person name="Ma J."/>
        </authorList>
    </citation>
    <scope>NUCLEOTIDE SEQUENCE [LARGE SCALE GENOMIC DNA]</scope>
    <source>
        <strain evidence="2">PCU 266</strain>
    </source>
</reference>
<organism evidence="1 2">
    <name type="scientific">Streptomyces amakusaensis</name>
    <dbReference type="NCBI Taxonomy" id="67271"/>
    <lineage>
        <taxon>Bacteria</taxon>
        <taxon>Bacillati</taxon>
        <taxon>Actinomycetota</taxon>
        <taxon>Actinomycetes</taxon>
        <taxon>Kitasatosporales</taxon>
        <taxon>Streptomycetaceae</taxon>
        <taxon>Streptomyces</taxon>
    </lineage>
</organism>